<evidence type="ECO:0000313" key="7">
    <source>
        <dbReference type="EMBL" id="MPC21884.1"/>
    </source>
</evidence>
<dbReference type="OrthoDB" id="537444at2759"/>
<keyword evidence="3" id="KW-0809">Transit peptide</keyword>
<dbReference type="Pfam" id="PF00364">
    <property type="entry name" value="Biotin_lipoyl"/>
    <property type="match status" value="1"/>
</dbReference>
<evidence type="ECO:0000313" key="8">
    <source>
        <dbReference type="Proteomes" id="UP000324222"/>
    </source>
</evidence>
<evidence type="ECO:0000256" key="5">
    <source>
        <dbReference type="SAM" id="MobiDB-lite"/>
    </source>
</evidence>
<dbReference type="GO" id="GO:0045254">
    <property type="term" value="C:pyruvate dehydrogenase complex"/>
    <property type="evidence" value="ECO:0007669"/>
    <property type="project" value="InterPro"/>
</dbReference>
<keyword evidence="2 4" id="KW-0450">Lipoyl</keyword>
<feature type="region of interest" description="Disordered" evidence="5">
    <location>
        <begin position="347"/>
        <end position="381"/>
    </location>
</feature>
<feature type="compositionally biased region" description="Basic and acidic residues" evidence="5">
    <location>
        <begin position="368"/>
        <end position="378"/>
    </location>
</feature>
<dbReference type="InterPro" id="IPR000089">
    <property type="entry name" value="Biotin_lipoyl"/>
</dbReference>
<evidence type="ECO:0000259" key="6">
    <source>
        <dbReference type="PROSITE" id="PS50968"/>
    </source>
</evidence>
<protein>
    <recommendedName>
        <fullName evidence="4">Dihydrolipoamide acetyltransferase component of pyruvate dehydrogenase complex</fullName>
        <ecNumber evidence="4">2.3.1.-</ecNumber>
    </recommendedName>
</protein>
<feature type="region of interest" description="Disordered" evidence="5">
    <location>
        <begin position="119"/>
        <end position="139"/>
    </location>
</feature>
<reference evidence="7 8" key="1">
    <citation type="submission" date="2019-05" db="EMBL/GenBank/DDBJ databases">
        <title>Another draft genome of Portunus trituberculatus and its Hox gene families provides insights of decapod evolution.</title>
        <authorList>
            <person name="Jeong J.-H."/>
            <person name="Song I."/>
            <person name="Kim S."/>
            <person name="Choi T."/>
            <person name="Kim D."/>
            <person name="Ryu S."/>
            <person name="Kim W."/>
        </authorList>
    </citation>
    <scope>NUCLEOTIDE SEQUENCE [LARGE SCALE GENOMIC DNA]</scope>
    <source>
        <tissue evidence="7">Muscle</tissue>
    </source>
</reference>
<dbReference type="PANTHER" id="PTHR23151">
    <property type="entry name" value="DIHYDROLIPOAMIDE ACETYL/SUCCINYL-TRANSFERASE-RELATED"/>
    <property type="match status" value="1"/>
</dbReference>
<dbReference type="Pfam" id="PF00198">
    <property type="entry name" value="2-oxoacid_dh"/>
    <property type="match status" value="1"/>
</dbReference>
<dbReference type="Gene3D" id="2.40.50.100">
    <property type="match status" value="1"/>
</dbReference>
<proteinExistence type="inferred from homology"/>
<dbReference type="InterPro" id="IPR045257">
    <property type="entry name" value="E2/Pdx1"/>
</dbReference>
<organism evidence="7 8">
    <name type="scientific">Portunus trituberculatus</name>
    <name type="common">Swimming crab</name>
    <name type="synonym">Neptunus trituberculatus</name>
    <dbReference type="NCBI Taxonomy" id="210409"/>
    <lineage>
        <taxon>Eukaryota</taxon>
        <taxon>Metazoa</taxon>
        <taxon>Ecdysozoa</taxon>
        <taxon>Arthropoda</taxon>
        <taxon>Crustacea</taxon>
        <taxon>Multicrustacea</taxon>
        <taxon>Malacostraca</taxon>
        <taxon>Eumalacostraca</taxon>
        <taxon>Eucarida</taxon>
        <taxon>Decapoda</taxon>
        <taxon>Pleocyemata</taxon>
        <taxon>Brachyura</taxon>
        <taxon>Eubrachyura</taxon>
        <taxon>Portunoidea</taxon>
        <taxon>Portunidae</taxon>
        <taxon>Portuninae</taxon>
        <taxon>Portunus</taxon>
    </lineage>
</organism>
<gene>
    <name evidence="7" type="primary">Dlat</name>
    <name evidence="7" type="ORF">E2C01_014888</name>
</gene>
<keyword evidence="8" id="KW-1185">Reference proteome</keyword>
<dbReference type="InterPro" id="IPR023213">
    <property type="entry name" value="CAT-like_dom_sf"/>
</dbReference>
<evidence type="ECO:0000256" key="1">
    <source>
        <dbReference type="ARBA" id="ARBA00007317"/>
    </source>
</evidence>
<dbReference type="GO" id="GO:0016746">
    <property type="term" value="F:acyltransferase activity"/>
    <property type="evidence" value="ECO:0007669"/>
    <property type="project" value="UniProtKB-KW"/>
</dbReference>
<dbReference type="EMBL" id="VSRR010001028">
    <property type="protein sequence ID" value="MPC21884.1"/>
    <property type="molecule type" value="Genomic_DNA"/>
</dbReference>
<dbReference type="InterPro" id="IPR011053">
    <property type="entry name" value="Single_hybrid_motif"/>
</dbReference>
<dbReference type="EC" id="2.3.1.-" evidence="4"/>
<evidence type="ECO:0000256" key="4">
    <source>
        <dbReference type="RuleBase" id="RU003423"/>
    </source>
</evidence>
<dbReference type="InterPro" id="IPR001078">
    <property type="entry name" value="2-oxoacid_DH_actylTfrase"/>
</dbReference>
<dbReference type="Gene3D" id="3.30.559.10">
    <property type="entry name" value="Chloramphenicol acetyltransferase-like domain"/>
    <property type="match status" value="1"/>
</dbReference>
<dbReference type="GO" id="GO:0005739">
    <property type="term" value="C:mitochondrion"/>
    <property type="evidence" value="ECO:0007669"/>
    <property type="project" value="TreeGrafter"/>
</dbReference>
<keyword evidence="4" id="KW-0012">Acyltransferase</keyword>
<dbReference type="InterPro" id="IPR003016">
    <property type="entry name" value="2-oxoA_DH_lipoyl-BS"/>
</dbReference>
<feature type="domain" description="Lipoyl-binding" evidence="6">
    <location>
        <begin position="15"/>
        <end position="94"/>
    </location>
</feature>
<dbReference type="CDD" id="cd06849">
    <property type="entry name" value="lipoyl_domain"/>
    <property type="match status" value="1"/>
</dbReference>
<dbReference type="PROSITE" id="PS00189">
    <property type="entry name" value="LIPOYL"/>
    <property type="match status" value="1"/>
</dbReference>
<dbReference type="Proteomes" id="UP000324222">
    <property type="component" value="Unassembled WGS sequence"/>
</dbReference>
<comment type="similarity">
    <text evidence="1 4">Belongs to the 2-oxoacid dehydrogenase family.</text>
</comment>
<dbReference type="SUPFAM" id="SSF52777">
    <property type="entry name" value="CoA-dependent acyltransferases"/>
    <property type="match status" value="1"/>
</dbReference>
<comment type="cofactor">
    <cofactor evidence="4">
        <name>(R)-lipoate</name>
        <dbReference type="ChEBI" id="CHEBI:83088"/>
    </cofactor>
</comment>
<dbReference type="GO" id="GO:0006086">
    <property type="term" value="P:pyruvate decarboxylation to acetyl-CoA"/>
    <property type="evidence" value="ECO:0007669"/>
    <property type="project" value="InterPro"/>
</dbReference>
<name>A0A5B7DLH0_PORTR</name>
<dbReference type="SUPFAM" id="SSF51230">
    <property type="entry name" value="Single hybrid motif"/>
    <property type="match status" value="1"/>
</dbReference>
<evidence type="ECO:0000256" key="3">
    <source>
        <dbReference type="ARBA" id="ARBA00022946"/>
    </source>
</evidence>
<keyword evidence="7" id="KW-0670">Pyruvate</keyword>
<accession>A0A5B7DLH0</accession>
<keyword evidence="4 7" id="KW-0808">Transferase</keyword>
<comment type="caution">
    <text evidence="7">The sequence shown here is derived from an EMBL/GenBank/DDBJ whole genome shotgun (WGS) entry which is preliminary data.</text>
</comment>
<dbReference type="PANTHER" id="PTHR23151:SF90">
    <property type="entry name" value="DIHYDROLIPOYLLYSINE-RESIDUE ACETYLTRANSFERASE COMPONENT OF PYRUVATE DEHYDROGENASE COMPLEX, MITOCHONDRIAL-RELATED"/>
    <property type="match status" value="1"/>
</dbReference>
<evidence type="ECO:0000256" key="2">
    <source>
        <dbReference type="ARBA" id="ARBA00022823"/>
    </source>
</evidence>
<sequence length="515" mass="55751">MDIHYIFFVKYHVEGIPIKMPSLSPTMLEGTIVQWAKKEGDPIQPGDVLCDIQTDKAVVAMDIEEEGTLAKILVCVDVLGALKAGVFGKDGDEDEGVSFMEELLEALTDMGTHYTPEVKESNQVTPHSSPAHHRDTGLGSEKVEVKEHSAGLAMCDSETYRITHTLHMSHDDHASASDQQLAVTVATTHEEDMVQLQKEELENIGKESHSLESLPTVPEHLDSIHEDHQLAGPTRIMPIEAASQIDPHPIDLTSDLTEIQRENLENFATETTETATDFYNVTEEYYEASQEEIEKDLLECEEREVEQGGADYLAAVGASSVPQLPDDSKDIKVGTVIALMVAEGEDWKDVEMPSTEETGSTPTPPTEETPRKAAEAEAGHGGVDYNHTTYLTLPVALQLKTGGPVDVSIAVATPAGLITPIVRGADTRGLEDIAATVRDLATRAKANKLKLDEFQGGTFTISNLGMFGIREFSAIINPPQCGILAVGGSRLVPGASLCQSLAGSHVGIHTKQLRY</sequence>
<dbReference type="PROSITE" id="PS50968">
    <property type="entry name" value="BIOTINYL_LIPOYL"/>
    <property type="match status" value="1"/>
</dbReference>
<dbReference type="AlphaFoldDB" id="A0A5B7DLH0"/>